<evidence type="ECO:0000313" key="2">
    <source>
        <dbReference type="Proteomes" id="UP000014071"/>
    </source>
</evidence>
<dbReference type="Proteomes" id="UP000014071">
    <property type="component" value="Unassembled WGS sequence"/>
</dbReference>
<reference evidence="2" key="1">
    <citation type="journal article" date="2013" name="Genome Announc.">
        <title>Draft genome sequence of the basidiomycetous yeast-like fungus Pseudozyma hubeiensis SY62, which produces an abundant amount of the biosurfactant mannosylerythritol lipids.</title>
        <authorList>
            <person name="Konishi M."/>
            <person name="Hatada Y."/>
            <person name="Horiuchi J."/>
        </authorList>
    </citation>
    <scope>NUCLEOTIDE SEQUENCE [LARGE SCALE GENOMIC DNA]</scope>
    <source>
        <strain evidence="2">SY62</strain>
    </source>
</reference>
<gene>
    <name evidence="1" type="ORF">PHSY_003437</name>
</gene>
<dbReference type="EMBL" id="DF238798">
    <property type="protein sequence ID" value="GAC95860.1"/>
    <property type="molecule type" value="Genomic_DNA"/>
</dbReference>
<keyword evidence="2" id="KW-1185">Reference proteome</keyword>
<dbReference type="RefSeq" id="XP_012189447.1">
    <property type="nucleotide sequence ID" value="XM_012334057.1"/>
</dbReference>
<protein>
    <submittedName>
        <fullName evidence="1">Uncharacterized protein</fullName>
    </submittedName>
</protein>
<accession>R9PCT0</accession>
<name>R9PCT0_PSEHS</name>
<dbReference type="HOGENOM" id="CLU_2777033_0_0_1"/>
<dbReference type="AlphaFoldDB" id="R9PCT0"/>
<sequence length="69" mass="7867">MNDFALRCSYRSFPGQKEEAKNANNRFLQQHTLRYRSPYLYGLSLSLYSDPAPLVYEAAQPPPPADSTI</sequence>
<organism evidence="1 2">
    <name type="scientific">Pseudozyma hubeiensis (strain SY62)</name>
    <name type="common">Yeast</name>
    <dbReference type="NCBI Taxonomy" id="1305764"/>
    <lineage>
        <taxon>Eukaryota</taxon>
        <taxon>Fungi</taxon>
        <taxon>Dikarya</taxon>
        <taxon>Basidiomycota</taxon>
        <taxon>Ustilaginomycotina</taxon>
        <taxon>Ustilaginomycetes</taxon>
        <taxon>Ustilaginales</taxon>
        <taxon>Ustilaginaceae</taxon>
        <taxon>Pseudozyma</taxon>
    </lineage>
</organism>
<evidence type="ECO:0000313" key="1">
    <source>
        <dbReference type="EMBL" id="GAC95860.1"/>
    </source>
</evidence>
<proteinExistence type="predicted"/>
<dbReference type="GeneID" id="24108726"/>